<dbReference type="InParanoid" id="G7E1K9"/>
<accession>G7E1K9</accession>
<dbReference type="Pfam" id="PF04931">
    <property type="entry name" value="DNA_pol_phi"/>
    <property type="match status" value="1"/>
</dbReference>
<dbReference type="InterPro" id="IPR007015">
    <property type="entry name" value="DNA_pol_V/MYBBP1A"/>
</dbReference>
<feature type="region of interest" description="Disordered" evidence="3">
    <location>
        <begin position="1148"/>
        <end position="1187"/>
    </location>
</feature>
<gene>
    <name evidence="4" type="primary">Mo03390</name>
    <name evidence="4" type="ORF">E5Q_03390</name>
</gene>
<protein>
    <recommendedName>
        <fullName evidence="6">DNA polymerase V</fullName>
    </recommendedName>
</protein>
<evidence type="ECO:0000313" key="5">
    <source>
        <dbReference type="Proteomes" id="UP000009131"/>
    </source>
</evidence>
<feature type="compositionally biased region" description="Low complexity" evidence="3">
    <location>
        <begin position="1148"/>
        <end position="1158"/>
    </location>
</feature>
<keyword evidence="5" id="KW-1185">Reference proteome</keyword>
<dbReference type="PANTHER" id="PTHR13213:SF2">
    <property type="entry name" value="MYB-BINDING PROTEIN 1A"/>
    <property type="match status" value="1"/>
</dbReference>
<dbReference type="GO" id="GO:0005730">
    <property type="term" value="C:nucleolus"/>
    <property type="evidence" value="ECO:0007669"/>
    <property type="project" value="InterPro"/>
</dbReference>
<dbReference type="GO" id="GO:0000182">
    <property type="term" value="F:rDNA binding"/>
    <property type="evidence" value="ECO:0007669"/>
    <property type="project" value="TreeGrafter"/>
</dbReference>
<evidence type="ECO:0000256" key="2">
    <source>
        <dbReference type="ARBA" id="ARBA00023242"/>
    </source>
</evidence>
<feature type="region of interest" description="Disordered" evidence="3">
    <location>
        <begin position="807"/>
        <end position="833"/>
    </location>
</feature>
<name>G7E1K9_MIXOS</name>
<dbReference type="FunCoup" id="G7E1K9">
    <property type="interactions" value="386"/>
</dbReference>
<sequence>MSAAVVAGFSAGLWSNIGSERVAAADKLVTALRPQASGSNETLDSDLEYALKRLIRGLASPRDSSRVGYSVALTELLVSLPGRTAEGTRAAPLLTLEGVLNLLLETTSGVQKGANATRTVSDERELQFARLFGIHAILRSGALLSSHSQASGHYSQLIRELYDLLDKRLWLTDSVTWIIVESVLALRDAYRRGECPWIAQALDAVISTTLTRSQPGKASKAAKPAFTETDLAIALAIEAALAVSNSLEVEATFHEYLGAHLPRPQAILSKPNVAKLTTVLSTVNPTDMEGARLHIVWHGLLSCAYDAGPNAKTSTSANARSDIFLLLVHAVVEGTLSQPTASMFQRHTGVLIMLYILSSDRIPAQQRLHVFSKAVDFARMLTMNLKRKDRIFNKLCHQIIAALSSIAKTSAATAYDMLSVATESPIGSIAFDITTHTKLVDGVLGSIEINQASQFLGKLKELLAHPLASSLLPAHERHVAPADAATMDEEDLSRNAKAIEHARRLALDHMGALVRKHVKPTLGNSDTGAQDMLATEAITICLALGFFKASSCDPPLSEDTQAAARQRFFGVLADIRPARPDADFVDPLEQALRALDRMEGGSDGELLAASTPGFAVHRQTAGKLLKRVQKSKTSEARAVETLVRAVTLALYDDPESAGQSIETLSQCVEGMFPKKSKRDALVVEEAEEEGEEAEPSTILLDLVIDLLQAPSAFLRSICESTFAAFANKLGVQGVQLLIDQLDPEGDVEGEEIDSDQASNSSDSDSASDGEEDEDEEDDEEGIEGVELSLLDEDVDLRDKVAKALASSGLAPRDGDSDADSSSGEEEVDDASMAKLDEQLAEIFRFKRDAKKGQKELERNEQYAKVRVLDLVATYCKTAGGKVPASLAVAILATAKPRKSVLPEATRKAVAILRIISNRSGILLGEQTAHQLLERVHSLARRPPTPEYAELCSLASIFVVSSACTSEITQLGEVFAASVKDYATRKTSQFPFSLIMTACRRSNAAMWQARQSLLDSSNAAVNAHRRLELLAAAQSLLASHRKETIKDAASRSSLSSDATSYLAASIAAIQTYVRDSLAAEGTINAAKLRDALKIGLQLARLSASVTVNAWSVADLQELLNDLASSDRFKNTKSLHTLAKQLLAIVSKSATPSASPAVPAGKKRAKTEDDSETPVKKASVKRKRVNGNA</sequence>
<evidence type="ECO:0000256" key="3">
    <source>
        <dbReference type="SAM" id="MobiDB-lite"/>
    </source>
</evidence>
<evidence type="ECO:0000313" key="4">
    <source>
        <dbReference type="EMBL" id="GAA96719.1"/>
    </source>
</evidence>
<dbReference type="GO" id="GO:0006355">
    <property type="term" value="P:regulation of DNA-templated transcription"/>
    <property type="evidence" value="ECO:0007669"/>
    <property type="project" value="InterPro"/>
</dbReference>
<dbReference type="eggNOG" id="KOG1926">
    <property type="taxonomic scope" value="Eukaryota"/>
</dbReference>
<dbReference type="OrthoDB" id="342531at2759"/>
<feature type="compositionally biased region" description="Low complexity" evidence="3">
    <location>
        <begin position="755"/>
        <end position="764"/>
    </location>
</feature>
<dbReference type="Proteomes" id="UP000009131">
    <property type="component" value="Unassembled WGS sequence"/>
</dbReference>
<keyword evidence="2" id="KW-0539">Nucleus</keyword>
<evidence type="ECO:0000256" key="1">
    <source>
        <dbReference type="ARBA" id="ARBA00004123"/>
    </source>
</evidence>
<comment type="subcellular location">
    <subcellularLocation>
        <location evidence="1">Nucleus</location>
    </subcellularLocation>
</comment>
<proteinExistence type="predicted"/>
<dbReference type="PANTHER" id="PTHR13213">
    <property type="entry name" value="MYB-BINDING PROTEIN 1A FAMILY MEMBER"/>
    <property type="match status" value="1"/>
</dbReference>
<reference evidence="4 5" key="1">
    <citation type="journal article" date="2011" name="J. Gen. Appl. Microbiol.">
        <title>Draft genome sequencing of the enigmatic basidiomycete Mixia osmundae.</title>
        <authorList>
            <person name="Nishida H."/>
            <person name="Nagatsuka Y."/>
            <person name="Sugiyama J."/>
        </authorList>
    </citation>
    <scope>NUCLEOTIDE SEQUENCE [LARGE SCALE GENOMIC DNA]</scope>
    <source>
        <strain evidence="5">CBS 9802 / IAM 14324 / JCM 22182 / KY 12970</strain>
    </source>
</reference>
<dbReference type="RefSeq" id="XP_014565238.1">
    <property type="nucleotide sequence ID" value="XM_014709752.1"/>
</dbReference>
<reference evidence="4 5" key="2">
    <citation type="journal article" date="2012" name="Open Biol.">
        <title>Characteristics of nucleosomes and linker DNA regions on the genome of the basidiomycete Mixia osmundae revealed by mono- and dinucleosome mapping.</title>
        <authorList>
            <person name="Nishida H."/>
            <person name="Kondo S."/>
            <person name="Matsumoto T."/>
            <person name="Suzuki Y."/>
            <person name="Yoshikawa H."/>
            <person name="Taylor T.D."/>
            <person name="Sugiyama J."/>
        </authorList>
    </citation>
    <scope>NUCLEOTIDE SEQUENCE [LARGE SCALE GENOMIC DNA]</scope>
    <source>
        <strain evidence="5">CBS 9802 / IAM 14324 / JCM 22182 / KY 12970</strain>
    </source>
</reference>
<dbReference type="EMBL" id="BABT02000106">
    <property type="protein sequence ID" value="GAA96719.1"/>
    <property type="molecule type" value="Genomic_DNA"/>
</dbReference>
<feature type="compositionally biased region" description="Acidic residues" evidence="3">
    <location>
        <begin position="816"/>
        <end position="829"/>
    </location>
</feature>
<evidence type="ECO:0008006" key="6">
    <source>
        <dbReference type="Google" id="ProtNLM"/>
    </source>
</evidence>
<dbReference type="OMA" id="QWIGILY"/>
<dbReference type="STRING" id="764103.G7E1K9"/>
<dbReference type="AlphaFoldDB" id="G7E1K9"/>
<feature type="compositionally biased region" description="Acidic residues" evidence="3">
    <location>
        <begin position="765"/>
        <end position="782"/>
    </location>
</feature>
<organism evidence="4 5">
    <name type="scientific">Mixia osmundae (strain CBS 9802 / IAM 14324 / JCM 22182 / KY 12970)</name>
    <dbReference type="NCBI Taxonomy" id="764103"/>
    <lineage>
        <taxon>Eukaryota</taxon>
        <taxon>Fungi</taxon>
        <taxon>Dikarya</taxon>
        <taxon>Basidiomycota</taxon>
        <taxon>Pucciniomycotina</taxon>
        <taxon>Mixiomycetes</taxon>
        <taxon>Mixiales</taxon>
        <taxon>Mixiaceae</taxon>
        <taxon>Mixia</taxon>
    </lineage>
</organism>
<dbReference type="HOGENOM" id="CLU_005212_0_0_1"/>
<feature type="region of interest" description="Disordered" evidence="3">
    <location>
        <begin position="746"/>
        <end position="782"/>
    </location>
</feature>
<feature type="compositionally biased region" description="Basic residues" evidence="3">
    <location>
        <begin position="1176"/>
        <end position="1187"/>
    </location>
</feature>
<comment type="caution">
    <text evidence="4">The sequence shown here is derived from an EMBL/GenBank/DDBJ whole genome shotgun (WGS) entry which is preliminary data.</text>
</comment>